<reference evidence="1 2" key="1">
    <citation type="submission" date="2023-06" db="EMBL/GenBank/DDBJ databases">
        <title>Sporosarcina sp. nov., isolated from Korean tranditional fermented seafood 'Jeotgal'.</title>
        <authorList>
            <person name="Yang A.I."/>
            <person name="Shin N.-R."/>
        </authorList>
    </citation>
    <scope>NUCLEOTIDE SEQUENCE [LARGE SCALE GENOMIC DNA]</scope>
    <source>
        <strain evidence="1 2">T2O-4</strain>
    </source>
</reference>
<proteinExistence type="predicted"/>
<sequence length="93" mass="10015">MIATERILVEMDRQLALAKEAGNEQAMREALTAIRSLCQVVLGSGEVPQRTASVNRELTVASMGQQPTPSQVVSLDSKPLIEKDANGGSIFDF</sequence>
<dbReference type="EMBL" id="CP129118">
    <property type="protein sequence ID" value="WOV87935.1"/>
    <property type="molecule type" value="Genomic_DNA"/>
</dbReference>
<name>A0ABZ0L728_9BACL</name>
<gene>
    <name evidence="1" type="ORF">QWT69_02105</name>
</gene>
<accession>A0ABZ0L728</accession>
<evidence type="ECO:0000313" key="2">
    <source>
        <dbReference type="Proteomes" id="UP001303902"/>
    </source>
</evidence>
<dbReference type="InterPro" id="IPR035218">
    <property type="entry name" value="DUF5327"/>
</dbReference>
<dbReference type="Pfam" id="PF17261">
    <property type="entry name" value="DUF5327"/>
    <property type="match status" value="1"/>
</dbReference>
<keyword evidence="2" id="KW-1185">Reference proteome</keyword>
<dbReference type="RefSeq" id="WP_317968505.1">
    <property type="nucleotide sequence ID" value="NZ_CP129118.1"/>
</dbReference>
<organism evidence="1 2">
    <name type="scientific">Sporosarcina oncorhynchi</name>
    <dbReference type="NCBI Taxonomy" id="3056444"/>
    <lineage>
        <taxon>Bacteria</taxon>
        <taxon>Bacillati</taxon>
        <taxon>Bacillota</taxon>
        <taxon>Bacilli</taxon>
        <taxon>Bacillales</taxon>
        <taxon>Caryophanaceae</taxon>
        <taxon>Sporosarcina</taxon>
    </lineage>
</organism>
<dbReference type="Proteomes" id="UP001303902">
    <property type="component" value="Chromosome"/>
</dbReference>
<protein>
    <submittedName>
        <fullName evidence="1">YwdI family protein</fullName>
    </submittedName>
</protein>
<evidence type="ECO:0000313" key="1">
    <source>
        <dbReference type="EMBL" id="WOV87935.1"/>
    </source>
</evidence>